<protein>
    <submittedName>
        <fullName evidence="2">Membrane protein</fullName>
    </submittedName>
</protein>
<feature type="transmembrane region" description="Helical" evidence="1">
    <location>
        <begin position="106"/>
        <end position="129"/>
    </location>
</feature>
<dbReference type="EMBL" id="MW055913">
    <property type="protein sequence ID" value="QPX62574.1"/>
    <property type="molecule type" value="Genomic_DNA"/>
</dbReference>
<dbReference type="RefSeq" id="YP_010648513.1">
    <property type="nucleotide sequence ID" value="NC_070760.1"/>
</dbReference>
<feature type="transmembrane region" description="Helical" evidence="1">
    <location>
        <begin position="12"/>
        <end position="33"/>
    </location>
</feature>
<gene>
    <name evidence="2" type="primary">22</name>
    <name evidence="2" type="ORF">SEA_WOLLYPOG_22</name>
</gene>
<keyword evidence="3" id="KW-1185">Reference proteome</keyword>
<sequence>MAKFKVNGARGVVFIAFAAVAFVFGLAFFSPIALIPPPPAGLVALDKWIPLQWWGGGWYIASITLIWGAFREDQHRAQIPFAALLGIWMISYFLESFNTHIPRLQTAFLLQSVVFAAILVASMGVARLVNAPPVDVEALRRKLGLKTEDKEE</sequence>
<keyword evidence="1" id="KW-0812">Transmembrane</keyword>
<name>A0A7T3KCC7_9CAUD</name>
<feature type="transmembrane region" description="Helical" evidence="1">
    <location>
        <begin position="77"/>
        <end position="94"/>
    </location>
</feature>
<accession>A0A7T3KCC7</accession>
<dbReference type="KEGG" id="vg:77923953"/>
<evidence type="ECO:0000256" key="1">
    <source>
        <dbReference type="SAM" id="Phobius"/>
    </source>
</evidence>
<evidence type="ECO:0000313" key="2">
    <source>
        <dbReference type="EMBL" id="QPX62574.1"/>
    </source>
</evidence>
<keyword evidence="1" id="KW-0472">Membrane</keyword>
<reference evidence="2 3" key="1">
    <citation type="submission" date="2020-10" db="EMBL/GenBank/DDBJ databases">
        <authorList>
            <person name="Abad L.A."/>
            <person name="Alter J."/>
            <person name="Becerra C.Y."/>
            <person name="Boehle J."/>
            <person name="Bustos B."/>
            <person name="Connatser B.I."/>
            <person name="Cutright B."/>
            <person name="Gavin J."/>
            <person name="Gomez A.P."/>
            <person name="Grabar K."/>
            <person name="Hur E.Y."/>
            <person name="Ioh M.T."/>
            <person name="Joya-Campos L."/>
            <person name="Lauhon H.N."/>
            <person name="Lee S."/>
            <person name="Maranan R.T."/>
            <person name="Park Y.G."/>
            <person name="Priest M."/>
            <person name="Samuels S.O."/>
            <person name="Sarameh Y.J."/>
            <person name="Schreiber J.M."/>
            <person name="Shepard L."/>
            <person name="Sheth K.J."/>
            <person name="Silva C.A."/>
            <person name="Smyers G.M."/>
            <person name="Tam S."/>
            <person name="Tamura C.M."/>
            <person name="Wucher D.E."/>
            <person name="Donachie S.P."/>
            <person name="Reed F.A."/>
            <person name="Palecanda S."/>
            <person name="Chong R.A."/>
            <person name="Porter M.L."/>
            <person name="Garlena R.A."/>
            <person name="Russell D.A."/>
            <person name="Jacobs-Sera D."/>
            <person name="Hatfull G.F."/>
        </authorList>
    </citation>
    <scope>NUCLEOTIDE SEQUENCE [LARGE SCALE GENOMIC DNA]</scope>
</reference>
<keyword evidence="1" id="KW-1133">Transmembrane helix</keyword>
<organism evidence="2 3">
    <name type="scientific">Arthrobacter phage Wollypog</name>
    <dbReference type="NCBI Taxonomy" id="2790985"/>
    <lineage>
        <taxon>Viruses</taxon>
        <taxon>Duplodnaviria</taxon>
        <taxon>Heunggongvirae</taxon>
        <taxon>Uroviricota</taxon>
        <taxon>Caudoviricetes</taxon>
        <taxon>Wollypogvirus</taxon>
        <taxon>Wollypogvirus wollypog</taxon>
    </lineage>
</organism>
<dbReference type="Proteomes" id="UP000595472">
    <property type="component" value="Segment"/>
</dbReference>
<proteinExistence type="predicted"/>
<feature type="transmembrane region" description="Helical" evidence="1">
    <location>
        <begin position="53"/>
        <end position="70"/>
    </location>
</feature>
<dbReference type="GeneID" id="77923953"/>
<evidence type="ECO:0000313" key="3">
    <source>
        <dbReference type="Proteomes" id="UP000595472"/>
    </source>
</evidence>